<dbReference type="InterPro" id="IPR027417">
    <property type="entry name" value="P-loop_NTPase"/>
</dbReference>
<evidence type="ECO:0000256" key="3">
    <source>
        <dbReference type="ARBA" id="ARBA00022741"/>
    </source>
</evidence>
<dbReference type="SUPFAM" id="SSF52540">
    <property type="entry name" value="P-loop containing nucleoside triphosphate hydrolases"/>
    <property type="match status" value="1"/>
</dbReference>
<dbReference type="Gene3D" id="3.40.50.300">
    <property type="entry name" value="P-loop containing nucleotide triphosphate hydrolases"/>
    <property type="match status" value="1"/>
</dbReference>
<dbReference type="CDD" id="cd03293">
    <property type="entry name" value="ABC_NrtD_SsuB_transporters"/>
    <property type="match status" value="1"/>
</dbReference>
<evidence type="ECO:0000313" key="6">
    <source>
        <dbReference type="EMBL" id="SEG69500.1"/>
    </source>
</evidence>
<gene>
    <name evidence="6" type="ORF">SAMN04488115_109155</name>
</gene>
<evidence type="ECO:0000256" key="2">
    <source>
        <dbReference type="ARBA" id="ARBA00022448"/>
    </source>
</evidence>
<organism evidence="6 7">
    <name type="scientific">Bosea lathyri</name>
    <dbReference type="NCBI Taxonomy" id="1036778"/>
    <lineage>
        <taxon>Bacteria</taxon>
        <taxon>Pseudomonadati</taxon>
        <taxon>Pseudomonadota</taxon>
        <taxon>Alphaproteobacteria</taxon>
        <taxon>Hyphomicrobiales</taxon>
        <taxon>Boseaceae</taxon>
        <taxon>Bosea</taxon>
    </lineage>
</organism>
<evidence type="ECO:0000259" key="5">
    <source>
        <dbReference type="PROSITE" id="PS50893"/>
    </source>
</evidence>
<dbReference type="PANTHER" id="PTHR42788:SF13">
    <property type="entry name" value="ALIPHATIC SULFONATES IMPORT ATP-BINDING PROTEIN SSUB"/>
    <property type="match status" value="1"/>
</dbReference>
<evidence type="ECO:0000256" key="1">
    <source>
        <dbReference type="ARBA" id="ARBA00005417"/>
    </source>
</evidence>
<dbReference type="PANTHER" id="PTHR42788">
    <property type="entry name" value="TAURINE IMPORT ATP-BINDING PROTEIN-RELATED"/>
    <property type="match status" value="1"/>
</dbReference>
<dbReference type="OrthoDB" id="9807242at2"/>
<name>A0A1H6C948_9HYPH</name>
<dbReference type="PROSITE" id="PS50893">
    <property type="entry name" value="ABC_TRANSPORTER_2"/>
    <property type="match status" value="1"/>
</dbReference>
<evidence type="ECO:0000256" key="4">
    <source>
        <dbReference type="ARBA" id="ARBA00022840"/>
    </source>
</evidence>
<protein>
    <submittedName>
        <fullName evidence="6">NitT/TauT family transport system ATP-binding protein</fullName>
    </submittedName>
</protein>
<evidence type="ECO:0000313" key="7">
    <source>
        <dbReference type="Proteomes" id="UP000236743"/>
    </source>
</evidence>
<dbReference type="EMBL" id="FNUY01000009">
    <property type="protein sequence ID" value="SEG69500.1"/>
    <property type="molecule type" value="Genomic_DNA"/>
</dbReference>
<reference evidence="6 7" key="1">
    <citation type="submission" date="2016-10" db="EMBL/GenBank/DDBJ databases">
        <authorList>
            <person name="de Groot N.N."/>
        </authorList>
    </citation>
    <scope>NUCLEOTIDE SEQUENCE [LARGE SCALE GENOMIC DNA]</scope>
    <source>
        <strain evidence="6 7">DSM 26656</strain>
    </source>
</reference>
<keyword evidence="7" id="KW-1185">Reference proteome</keyword>
<proteinExistence type="inferred from homology"/>
<dbReference type="Pfam" id="PF00005">
    <property type="entry name" value="ABC_tran"/>
    <property type="match status" value="1"/>
</dbReference>
<dbReference type="InterPro" id="IPR003593">
    <property type="entry name" value="AAA+_ATPase"/>
</dbReference>
<dbReference type="SMART" id="SM00382">
    <property type="entry name" value="AAA"/>
    <property type="match status" value="1"/>
</dbReference>
<dbReference type="InterPro" id="IPR050166">
    <property type="entry name" value="ABC_transporter_ATP-bind"/>
</dbReference>
<dbReference type="InterPro" id="IPR017871">
    <property type="entry name" value="ABC_transporter-like_CS"/>
</dbReference>
<dbReference type="InterPro" id="IPR003439">
    <property type="entry name" value="ABC_transporter-like_ATP-bd"/>
</dbReference>
<feature type="domain" description="ABC transporter" evidence="5">
    <location>
        <begin position="5"/>
        <end position="232"/>
    </location>
</feature>
<dbReference type="Proteomes" id="UP000236743">
    <property type="component" value="Unassembled WGS sequence"/>
</dbReference>
<sequence length="252" mass="27967">MKSIIALEDVSKRFGPFTALESISLDVAEGEFVSIVGTSGCGKSTLLRLVAGLMPTSGGSIRIADREVTGPTDDVGIAFQTPVLLPWRNVRQNIELPLEVRKLDVGRHQAELTRMIDLVGLRGFEDRHPYQLSGGMQQRVALCRALIHDPSLVLMDEPFGALDAMTREQMNLEIQRIWMETKKTIVLITHSIIEAVFLADRIVVMQSRPGRIASVIDVKLPRPRSFTDIATPEFQDACNQVRLLMNATGFTE</sequence>
<dbReference type="GO" id="GO:0005524">
    <property type="term" value="F:ATP binding"/>
    <property type="evidence" value="ECO:0007669"/>
    <property type="project" value="UniProtKB-KW"/>
</dbReference>
<comment type="similarity">
    <text evidence="1">Belongs to the ABC transporter superfamily.</text>
</comment>
<keyword evidence="3" id="KW-0547">Nucleotide-binding</keyword>
<dbReference type="PROSITE" id="PS00211">
    <property type="entry name" value="ABC_TRANSPORTER_1"/>
    <property type="match status" value="1"/>
</dbReference>
<dbReference type="AlphaFoldDB" id="A0A1H6C948"/>
<dbReference type="RefSeq" id="WP_103874403.1">
    <property type="nucleotide sequence ID" value="NZ_FNUY01000009.1"/>
</dbReference>
<keyword evidence="4 6" id="KW-0067">ATP-binding</keyword>
<keyword evidence="2" id="KW-0813">Transport</keyword>
<dbReference type="GO" id="GO:0016887">
    <property type="term" value="F:ATP hydrolysis activity"/>
    <property type="evidence" value="ECO:0007669"/>
    <property type="project" value="InterPro"/>
</dbReference>
<accession>A0A1H6C948</accession>